<dbReference type="InterPro" id="IPR015889">
    <property type="entry name" value="Intradiol_dOase_core"/>
</dbReference>
<protein>
    <submittedName>
        <fullName evidence="3">Dioxygenase</fullName>
    </submittedName>
</protein>
<proteinExistence type="predicted"/>
<keyword evidence="4" id="KW-1185">Reference proteome</keyword>
<dbReference type="EMBL" id="FXYD01000002">
    <property type="protein sequence ID" value="SMX37121.1"/>
    <property type="molecule type" value="Genomic_DNA"/>
</dbReference>
<organism evidence="3 4">
    <name type="scientific">Octadecabacter ascidiaceicola</name>
    <dbReference type="NCBI Taxonomy" id="1655543"/>
    <lineage>
        <taxon>Bacteria</taxon>
        <taxon>Pseudomonadati</taxon>
        <taxon>Pseudomonadota</taxon>
        <taxon>Alphaproteobacteria</taxon>
        <taxon>Rhodobacterales</taxon>
        <taxon>Roseobacteraceae</taxon>
        <taxon>Octadecabacter</taxon>
    </lineage>
</organism>
<dbReference type="GO" id="GO:0008199">
    <property type="term" value="F:ferric iron binding"/>
    <property type="evidence" value="ECO:0007669"/>
    <property type="project" value="InterPro"/>
</dbReference>
<evidence type="ECO:0000256" key="1">
    <source>
        <dbReference type="SAM" id="SignalP"/>
    </source>
</evidence>
<feature type="chain" id="PRO_5013054008" evidence="1">
    <location>
        <begin position="24"/>
        <end position="262"/>
    </location>
</feature>
<feature type="domain" description="Intradiol ring-cleavage dioxygenases" evidence="2">
    <location>
        <begin position="97"/>
        <end position="185"/>
    </location>
</feature>
<dbReference type="Proteomes" id="UP000203464">
    <property type="component" value="Unassembled WGS sequence"/>
</dbReference>
<keyword evidence="3" id="KW-0560">Oxidoreductase</keyword>
<reference evidence="4" key="1">
    <citation type="submission" date="2017-05" db="EMBL/GenBank/DDBJ databases">
        <authorList>
            <person name="Rodrigo-Torres L."/>
            <person name="Arahal R. D."/>
            <person name="Lucena T."/>
        </authorList>
    </citation>
    <scope>NUCLEOTIDE SEQUENCE [LARGE SCALE GENOMIC DNA]</scope>
    <source>
        <strain evidence="4">CECT 8868</strain>
    </source>
</reference>
<feature type="signal peptide" evidence="1">
    <location>
        <begin position="1"/>
        <end position="23"/>
    </location>
</feature>
<dbReference type="Pfam" id="PF00775">
    <property type="entry name" value="Dioxygenase_C"/>
    <property type="match status" value="1"/>
</dbReference>
<dbReference type="SUPFAM" id="SSF49482">
    <property type="entry name" value="Aromatic compound dioxygenase"/>
    <property type="match status" value="1"/>
</dbReference>
<accession>A0A238K2I4</accession>
<dbReference type="PANTHER" id="PTHR34315">
    <property type="match status" value="1"/>
</dbReference>
<evidence type="ECO:0000313" key="3">
    <source>
        <dbReference type="EMBL" id="SMX37121.1"/>
    </source>
</evidence>
<keyword evidence="1" id="KW-0732">Signal</keyword>
<dbReference type="Gene3D" id="2.60.130.10">
    <property type="entry name" value="Aromatic compound dioxygenase"/>
    <property type="match status" value="1"/>
</dbReference>
<dbReference type="PANTHER" id="PTHR34315:SF1">
    <property type="entry name" value="INTRADIOL RING-CLEAVAGE DIOXYGENASES DOMAIN-CONTAINING PROTEIN-RELATED"/>
    <property type="match status" value="1"/>
</dbReference>
<sequence>MQTITRRVLIAMGCSSFATSVLAVDRPQVDGGGGWFSGLFGSDNISCNNAGVPVSPVAERIAQPGDFTKAAACEMTEDSFEGPYFMCVDHTGKDITGGRDGAPLTVALKVQDASCKPLPNATVDIWACDGRGHYSGYTASPDLEATTGNHVTPQTDERFCRGVFATDADGIAEFDTIYPGYYAGRAIHIHFKLHIDDKAYITNQALMPEDINARILQMPPYNEPRGTTRITNAQEAGGDFAIFDIVERKGQLLATLTLTVEI</sequence>
<evidence type="ECO:0000313" key="4">
    <source>
        <dbReference type="Proteomes" id="UP000203464"/>
    </source>
</evidence>
<gene>
    <name evidence="3" type="ORF">OCA8868_01284</name>
</gene>
<dbReference type="InterPro" id="IPR000627">
    <property type="entry name" value="Intradiol_dOase_C"/>
</dbReference>
<dbReference type="GO" id="GO:0016702">
    <property type="term" value="F:oxidoreductase activity, acting on single donors with incorporation of molecular oxygen, incorporation of two atoms of oxygen"/>
    <property type="evidence" value="ECO:0007669"/>
    <property type="project" value="InterPro"/>
</dbReference>
<dbReference type="RefSeq" id="WP_179214794.1">
    <property type="nucleotide sequence ID" value="NZ_FXYD01000002.1"/>
</dbReference>
<evidence type="ECO:0000259" key="2">
    <source>
        <dbReference type="Pfam" id="PF00775"/>
    </source>
</evidence>
<name>A0A238K2I4_9RHOB</name>
<dbReference type="AlphaFoldDB" id="A0A238K2I4"/>
<keyword evidence="3" id="KW-0223">Dioxygenase</keyword>